<proteinExistence type="predicted"/>
<dbReference type="EMBL" id="CP024848">
    <property type="protein sequence ID" value="AXI10024.1"/>
    <property type="molecule type" value="Genomic_DNA"/>
</dbReference>
<dbReference type="OrthoDB" id="9993855at2"/>
<keyword evidence="2" id="KW-1185">Reference proteome</keyword>
<accession>A0A345PJ44</accession>
<dbReference type="KEGG" id="ocn:CUC15_14290"/>
<dbReference type="AlphaFoldDB" id="A0A345PJ44"/>
<reference evidence="2" key="1">
    <citation type="submission" date="2017-11" db="EMBL/GenBank/DDBJ databases">
        <authorList>
            <person name="Zhu W."/>
        </authorList>
    </citation>
    <scope>NUCLEOTIDE SEQUENCE [LARGE SCALE GENOMIC DNA]</scope>
    <source>
        <strain evidence="2">160</strain>
    </source>
</reference>
<organism evidence="1 2">
    <name type="scientific">Oceanobacillus zhaokaii</name>
    <dbReference type="NCBI Taxonomy" id="2052660"/>
    <lineage>
        <taxon>Bacteria</taxon>
        <taxon>Bacillati</taxon>
        <taxon>Bacillota</taxon>
        <taxon>Bacilli</taxon>
        <taxon>Bacillales</taxon>
        <taxon>Bacillaceae</taxon>
        <taxon>Oceanobacillus</taxon>
    </lineage>
</organism>
<evidence type="ECO:0000313" key="1">
    <source>
        <dbReference type="EMBL" id="AXI10024.1"/>
    </source>
</evidence>
<name>A0A345PJ44_9BACI</name>
<sequence>MLFGTKSRTTIIWIHPLQMMYAPTIIVVINSRFPWEISDTQQFSSTSISIDRFRAIPAEEIHGNSCGRKGLGETTKCSLHNEAHQPPADSVFPEWHARNLI</sequence>
<evidence type="ECO:0000313" key="2">
    <source>
        <dbReference type="Proteomes" id="UP000253908"/>
    </source>
</evidence>
<protein>
    <submittedName>
        <fullName evidence="1">Uncharacterized protein</fullName>
    </submittedName>
</protein>
<dbReference type="Proteomes" id="UP000253908">
    <property type="component" value="Chromosome"/>
</dbReference>
<gene>
    <name evidence="1" type="ORF">CUC15_14290</name>
</gene>